<accession>A0AA35CPJ3</accession>
<name>A0AA35CPJ3_9CAUD</name>
<organism evidence="1 2">
    <name type="scientific">Lokiarchaeia virus VerdaV1</name>
    <dbReference type="NCBI Taxonomy" id="3070170"/>
    <lineage>
        <taxon>Viruses</taxon>
        <taxon>Duplodnaviria</taxon>
        <taxon>Heunggongvirae</taxon>
        <taxon>Uroviricota</taxon>
        <taxon>Caudoviricetes</taxon>
        <taxon>Verdandiviridae</taxon>
        <taxon>Dolusvirus</taxon>
        <taxon>Dolusvirus shimokitaense</taxon>
    </lineage>
</organism>
<dbReference type="Proteomes" id="UP001162252">
    <property type="component" value="Segment"/>
</dbReference>
<reference evidence="1 2" key="1">
    <citation type="journal article" date="2022" name="Nat. Microbiol.">
        <title>Three families of Asgard archaeal viruses identified in metagenome-assembled genomes.</title>
        <authorList>
            <person name="Medvedeva S."/>
            <person name="Sun J."/>
            <person name="Yutin N."/>
            <person name="Koonin E.V."/>
            <person name="Nunoura T."/>
            <person name="Rinke C."/>
            <person name="Krupovic M."/>
        </authorList>
    </citation>
    <scope>NUCLEOTIDE SEQUENCE [LARGE SCALE GENOMIC DNA]</scope>
    <source>
        <strain evidence="1">VerdaV1</strain>
    </source>
</reference>
<evidence type="ECO:0000313" key="1">
    <source>
        <dbReference type="EMBL" id="BDI54893.1"/>
    </source>
</evidence>
<dbReference type="GeneID" id="80402202"/>
<sequence length="57" mass="7154">MNLKQVLRKLVNWLDIWEETLWVMMHPKIRKQLWEAVEDMREGRYIILGEDNDRREE</sequence>
<proteinExistence type="predicted"/>
<dbReference type="RefSeq" id="YP_010772489.1">
    <property type="nucleotide sequence ID" value="NC_074644.1"/>
</dbReference>
<protein>
    <submittedName>
        <fullName evidence="1">Uncharacterized protein</fullName>
    </submittedName>
</protein>
<evidence type="ECO:0000313" key="2">
    <source>
        <dbReference type="Proteomes" id="UP001162252"/>
    </source>
</evidence>
<dbReference type="EMBL" id="LC711077">
    <property type="protein sequence ID" value="BDI54893.1"/>
    <property type="molecule type" value="Genomic_DNA"/>
</dbReference>
<keyword evidence="2" id="KW-1185">Reference proteome</keyword>
<dbReference type="KEGG" id="vg:80402202"/>